<evidence type="ECO:0000313" key="4">
    <source>
        <dbReference type="EMBL" id="AZZ39691.1"/>
    </source>
</evidence>
<dbReference type="InterPro" id="IPR009057">
    <property type="entry name" value="Homeodomain-like_sf"/>
</dbReference>
<name>A0A3Q9UJS2_9ACTN</name>
<dbReference type="GO" id="GO:0000976">
    <property type="term" value="F:transcription cis-regulatory region binding"/>
    <property type="evidence" value="ECO:0007669"/>
    <property type="project" value="TreeGrafter"/>
</dbReference>
<dbReference type="InterPro" id="IPR001647">
    <property type="entry name" value="HTH_TetR"/>
</dbReference>
<gene>
    <name evidence="4" type="ORF">C0Z10_07915</name>
</gene>
<evidence type="ECO:0000256" key="2">
    <source>
        <dbReference type="PROSITE-ProRule" id="PRU00335"/>
    </source>
</evidence>
<accession>A0A3Q9UJS2</accession>
<feature type="domain" description="HTH tetR-type" evidence="3">
    <location>
        <begin position="44"/>
        <end position="104"/>
    </location>
</feature>
<keyword evidence="1 2" id="KW-0238">DNA-binding</keyword>
<proteinExistence type="predicted"/>
<dbReference type="PANTHER" id="PTHR30055:SF226">
    <property type="entry name" value="HTH-TYPE TRANSCRIPTIONAL REGULATOR PKSA"/>
    <property type="match status" value="1"/>
</dbReference>
<dbReference type="InterPro" id="IPR050109">
    <property type="entry name" value="HTH-type_TetR-like_transc_reg"/>
</dbReference>
<dbReference type="PROSITE" id="PS50977">
    <property type="entry name" value="HTH_TETR_2"/>
    <property type="match status" value="1"/>
</dbReference>
<evidence type="ECO:0000259" key="3">
    <source>
        <dbReference type="PROSITE" id="PS50977"/>
    </source>
</evidence>
<dbReference type="PRINTS" id="PR00455">
    <property type="entry name" value="HTHTETR"/>
</dbReference>
<dbReference type="EMBL" id="CP025570">
    <property type="protein sequence ID" value="AZZ39691.1"/>
    <property type="molecule type" value="Genomic_DNA"/>
</dbReference>
<dbReference type="KEGG" id="aji:C0Z10_07915"/>
<dbReference type="Pfam" id="PF17933">
    <property type="entry name" value="TetR_C_25"/>
    <property type="match status" value="1"/>
</dbReference>
<dbReference type="Proteomes" id="UP000285875">
    <property type="component" value="Chromosome"/>
</dbReference>
<evidence type="ECO:0000313" key="5">
    <source>
        <dbReference type="Proteomes" id="UP000285875"/>
    </source>
</evidence>
<protein>
    <submittedName>
        <fullName evidence="4">TetR/AcrR family transcriptional regulator</fullName>
    </submittedName>
</protein>
<reference evidence="5" key="1">
    <citation type="submission" date="2017-12" db="EMBL/GenBank/DDBJ databases">
        <title>Whole genome sequencing of Acidipropionibacterium jensenii strains JS279 and JS280.</title>
        <authorList>
            <person name="Deptula P."/>
            <person name="Laine P."/>
            <person name="Smolander O.-P."/>
            <person name="Paulin L."/>
            <person name="Auvinen P."/>
            <person name="Varmanen P."/>
        </authorList>
    </citation>
    <scope>NUCLEOTIDE SEQUENCE [LARGE SCALE GENOMIC DNA]</scope>
    <source>
        <strain evidence="5">JS280</strain>
    </source>
</reference>
<evidence type="ECO:0000256" key="1">
    <source>
        <dbReference type="ARBA" id="ARBA00023125"/>
    </source>
</evidence>
<dbReference type="GO" id="GO:0003700">
    <property type="term" value="F:DNA-binding transcription factor activity"/>
    <property type="evidence" value="ECO:0007669"/>
    <property type="project" value="TreeGrafter"/>
</dbReference>
<dbReference type="AlphaFoldDB" id="A0A3Q9UJS2"/>
<dbReference type="PANTHER" id="PTHR30055">
    <property type="entry name" value="HTH-TYPE TRANSCRIPTIONAL REGULATOR RUTR"/>
    <property type="match status" value="1"/>
</dbReference>
<dbReference type="Gene3D" id="1.10.357.10">
    <property type="entry name" value="Tetracycline Repressor, domain 2"/>
    <property type="match status" value="1"/>
</dbReference>
<sequence>MLLDRPGYLTDLERAFSILNVSSTPAEHVSSTLGEHVSSTPEDLLPSARIRLAALELFGSQGFDRTTVRQIAALAGVSPGLVIHHFGSKHDLRLACDAYACQLFDDERVFLKDSGPMPSLESWVHDHPDLQPVMTYLVQCLRGGGEMADRAYQLLCSVSEDLLTEAESQGLVRLPADREAAIALLATWSAGLQILSDLFARRLGGRHLTDPEVMRRYAVAATELLSNGVLSPSYTETLRRVIEPSDDQESRS</sequence>
<feature type="DNA-binding region" description="H-T-H motif" evidence="2">
    <location>
        <begin position="67"/>
        <end position="86"/>
    </location>
</feature>
<dbReference type="SUPFAM" id="SSF46689">
    <property type="entry name" value="Homeodomain-like"/>
    <property type="match status" value="1"/>
</dbReference>
<dbReference type="InterPro" id="IPR041484">
    <property type="entry name" value="TetR_C_25"/>
</dbReference>
<dbReference type="Pfam" id="PF00440">
    <property type="entry name" value="TetR_N"/>
    <property type="match status" value="1"/>
</dbReference>
<organism evidence="4 5">
    <name type="scientific">Acidipropionibacterium jensenii</name>
    <dbReference type="NCBI Taxonomy" id="1749"/>
    <lineage>
        <taxon>Bacteria</taxon>
        <taxon>Bacillati</taxon>
        <taxon>Actinomycetota</taxon>
        <taxon>Actinomycetes</taxon>
        <taxon>Propionibacteriales</taxon>
        <taxon>Propionibacteriaceae</taxon>
        <taxon>Acidipropionibacterium</taxon>
    </lineage>
</organism>